<evidence type="ECO:0000313" key="2">
    <source>
        <dbReference type="EMBL" id="VEH72170.1"/>
    </source>
</evidence>
<feature type="transmembrane region" description="Helical" evidence="1">
    <location>
        <begin position="252"/>
        <end position="274"/>
    </location>
</feature>
<accession>A0ABY6TBD9</accession>
<feature type="transmembrane region" description="Helical" evidence="1">
    <location>
        <begin position="466"/>
        <end position="485"/>
    </location>
</feature>
<feature type="transmembrane region" description="Helical" evidence="1">
    <location>
        <begin position="163"/>
        <end position="182"/>
    </location>
</feature>
<keyword evidence="3" id="KW-1185">Reference proteome</keyword>
<dbReference type="Proteomes" id="UP000280707">
    <property type="component" value="Chromosome"/>
</dbReference>
<protein>
    <submittedName>
        <fullName evidence="2">Hypothetical membrane protein</fullName>
    </submittedName>
</protein>
<name>A0ABY6TBD9_9CORY</name>
<keyword evidence="1" id="KW-1133">Transmembrane helix</keyword>
<evidence type="ECO:0000256" key="1">
    <source>
        <dbReference type="SAM" id="Phobius"/>
    </source>
</evidence>
<feature type="transmembrane region" description="Helical" evidence="1">
    <location>
        <begin position="220"/>
        <end position="240"/>
    </location>
</feature>
<dbReference type="EMBL" id="LR134408">
    <property type="protein sequence ID" value="VEH72170.1"/>
    <property type="molecule type" value="Genomic_DNA"/>
</dbReference>
<reference evidence="2 3" key="1">
    <citation type="submission" date="2018-12" db="EMBL/GenBank/DDBJ databases">
        <authorList>
            <consortium name="Pathogen Informatics"/>
        </authorList>
    </citation>
    <scope>NUCLEOTIDE SEQUENCE [LARGE SCALE GENOMIC DNA]</scope>
    <source>
        <strain evidence="2 3">NCTC934</strain>
    </source>
</reference>
<feature type="transmembrane region" description="Helical" evidence="1">
    <location>
        <begin position="357"/>
        <end position="384"/>
    </location>
</feature>
<keyword evidence="1" id="KW-0472">Membrane</keyword>
<feature type="transmembrane region" description="Helical" evidence="1">
    <location>
        <begin position="396"/>
        <end position="419"/>
    </location>
</feature>
<gene>
    <name evidence="2" type="ORF">NCTC934_00434</name>
</gene>
<sequence length="489" mass="49397">MRQFGGIMTAPTAHHLRLTIRIHADSFHKEADVALPLSSSLGELMAELTDLVDAPAIASPWRASTASGRTIDLTAPLAATPLAEGSILVLTPREERPAPVIRDAAESLAAQSHDDTTSAIPIVWAWAGLAAAFAVAWVLSLPTVACSGLAIAAFVLALWTRALSLVMLTLAAGAASGWALISPALADAPYAALTTSATLLAALLACHLTRLSTVRITSGALTIAGLVLIAAVSYLLPGLSGNSGIGTSHGTAAAAGAVIAGVIMLATAPALTIATAGLKVPQLPTAGQDLAVSDELQPDVDDRATRAGYAYEGICCAIALCLIPALIALSFTGTGTLVATDGTVDDAGSAATIGSRIAVLFGTGLTGLGFVQALCVSVAGTVVMHAARHGRVLASWALMLVAMVACLTACLCAVHAIAADGLAGAWAPTVVAALLLTAMLSAPLWTAKMSEVEPTTIAWFERIESLTIAACLPLAAHLAGIFELIRGLG</sequence>
<proteinExistence type="predicted"/>
<feature type="transmembrane region" description="Helical" evidence="1">
    <location>
        <begin position="123"/>
        <end position="156"/>
    </location>
</feature>
<feature type="transmembrane region" description="Helical" evidence="1">
    <location>
        <begin position="425"/>
        <end position="445"/>
    </location>
</feature>
<feature type="transmembrane region" description="Helical" evidence="1">
    <location>
        <begin position="313"/>
        <end position="337"/>
    </location>
</feature>
<feature type="transmembrane region" description="Helical" evidence="1">
    <location>
        <begin position="188"/>
        <end position="208"/>
    </location>
</feature>
<organism evidence="2 3">
    <name type="scientific">Corynebacterium segmentosum</name>
    <dbReference type="NCBI Taxonomy" id="43990"/>
    <lineage>
        <taxon>Bacteria</taxon>
        <taxon>Bacillati</taxon>
        <taxon>Actinomycetota</taxon>
        <taxon>Actinomycetes</taxon>
        <taxon>Mycobacteriales</taxon>
        <taxon>Corynebacteriaceae</taxon>
        <taxon>Corynebacterium</taxon>
    </lineage>
</organism>
<keyword evidence="1" id="KW-0812">Transmembrane</keyword>
<evidence type="ECO:0000313" key="3">
    <source>
        <dbReference type="Proteomes" id="UP000280707"/>
    </source>
</evidence>